<dbReference type="Proteomes" id="UP001519921">
    <property type="component" value="Unassembled WGS sequence"/>
</dbReference>
<keyword evidence="1" id="KW-0472">Membrane</keyword>
<keyword evidence="1" id="KW-0812">Transmembrane</keyword>
<keyword evidence="3" id="KW-1185">Reference proteome</keyword>
<name>A0ABS7AJR2_9CLOT</name>
<comment type="caution">
    <text evidence="2">The sequence shown here is derived from an EMBL/GenBank/DDBJ whole genome shotgun (WGS) entry which is preliminary data.</text>
</comment>
<evidence type="ECO:0000256" key="1">
    <source>
        <dbReference type="SAM" id="Phobius"/>
    </source>
</evidence>
<dbReference type="EMBL" id="JAHXPT010000001">
    <property type="protein sequence ID" value="MBW6408905.1"/>
    <property type="molecule type" value="Genomic_DNA"/>
</dbReference>
<evidence type="ECO:0008006" key="4">
    <source>
        <dbReference type="Google" id="ProtNLM"/>
    </source>
</evidence>
<proteinExistence type="predicted"/>
<organism evidence="2 3">
    <name type="scientific">Clostridium weizhouense</name>
    <dbReference type="NCBI Taxonomy" id="2859781"/>
    <lineage>
        <taxon>Bacteria</taxon>
        <taxon>Bacillati</taxon>
        <taxon>Bacillota</taxon>
        <taxon>Clostridia</taxon>
        <taxon>Eubacteriales</taxon>
        <taxon>Clostridiaceae</taxon>
        <taxon>Clostridium</taxon>
    </lineage>
</organism>
<feature type="transmembrane region" description="Helical" evidence="1">
    <location>
        <begin position="12"/>
        <end position="34"/>
    </location>
</feature>
<evidence type="ECO:0000313" key="2">
    <source>
        <dbReference type="EMBL" id="MBW6408905.1"/>
    </source>
</evidence>
<keyword evidence="1" id="KW-1133">Transmembrane helix</keyword>
<sequence>MDIYTAIKKEKSSLKGFVIFMIMIAFFLPIALFLTGLFNVFYLFFLAFIEFLIVIAIILRFNSYKVEYKCNNNKLSFRTGIFTSKSLVFCDRVVLVHTNKSDYDMEIIVITNLAFKNKILKPVVPNFLKRYPEIKKEYLKIQEFNPDKSYYFQVIRKGGLKKYLLLDCIYKNCVKAVYTDYSIQNIKIARGQTIV</sequence>
<dbReference type="RefSeq" id="WP_219777953.1">
    <property type="nucleotide sequence ID" value="NZ_JAHXPT010000001.1"/>
</dbReference>
<protein>
    <recommendedName>
        <fullName evidence="4">Transmembrane protein</fullName>
    </recommendedName>
</protein>
<gene>
    <name evidence="2" type="ORF">KYD98_02260</name>
</gene>
<feature type="transmembrane region" description="Helical" evidence="1">
    <location>
        <begin position="40"/>
        <end position="59"/>
    </location>
</feature>
<reference evidence="2 3" key="1">
    <citation type="submission" date="2021-07" db="EMBL/GenBank/DDBJ databases">
        <title>Clostridium weizhouense sp. nov., an anaerobic bacterium isolated from activated sludge of Petroleum wastewater.</title>
        <authorList>
            <person name="Li Q."/>
        </authorList>
    </citation>
    <scope>NUCLEOTIDE SEQUENCE [LARGE SCALE GENOMIC DNA]</scope>
    <source>
        <strain evidence="2 3">YB-6</strain>
    </source>
</reference>
<accession>A0ABS7AJR2</accession>
<evidence type="ECO:0000313" key="3">
    <source>
        <dbReference type="Proteomes" id="UP001519921"/>
    </source>
</evidence>